<keyword evidence="3" id="KW-1185">Reference proteome</keyword>
<dbReference type="RefSeq" id="XP_013340748.1">
    <property type="nucleotide sequence ID" value="XM_013485294.1"/>
</dbReference>
<dbReference type="AlphaFoldDB" id="A0A074YZG4"/>
<evidence type="ECO:0000313" key="2">
    <source>
        <dbReference type="EMBL" id="KEQ92261.1"/>
    </source>
</evidence>
<sequence>MQDPKACRNQHGVIICDLGSSPLLISWSVLVFMWRFFSSLKLEALLLPLLSALFFGATCDLFAMTSNDIAFGGCRGFRKMGFCALLWFRCCDLKHRVEALNSGRCSSAFWSARRFCVSIYEHLDFFLCHDKSKLFYNVRKKRCRKRKMVCYELLRPRNVG</sequence>
<keyword evidence="1" id="KW-0812">Transmembrane</keyword>
<dbReference type="EMBL" id="KL584772">
    <property type="protein sequence ID" value="KEQ92261.1"/>
    <property type="molecule type" value="Genomic_DNA"/>
</dbReference>
<gene>
    <name evidence="2" type="ORF">AUEXF2481DRAFT_440076</name>
</gene>
<accession>A0A074YZG4</accession>
<dbReference type="GeneID" id="25367567"/>
<evidence type="ECO:0000313" key="3">
    <source>
        <dbReference type="Proteomes" id="UP000030641"/>
    </source>
</evidence>
<proteinExistence type="predicted"/>
<dbReference type="InParanoid" id="A0A074YZG4"/>
<reference evidence="2 3" key="1">
    <citation type="journal article" date="2014" name="BMC Genomics">
        <title>Genome sequencing of four Aureobasidium pullulans varieties: biotechnological potential, stress tolerance, and description of new species.</title>
        <authorList>
            <person name="Gostin Ar C."/>
            <person name="Ohm R.A."/>
            <person name="Kogej T."/>
            <person name="Sonjak S."/>
            <person name="Turk M."/>
            <person name="Zajc J."/>
            <person name="Zalar P."/>
            <person name="Grube M."/>
            <person name="Sun H."/>
            <person name="Han J."/>
            <person name="Sharma A."/>
            <person name="Chiniquy J."/>
            <person name="Ngan C.Y."/>
            <person name="Lipzen A."/>
            <person name="Barry K."/>
            <person name="Grigoriev I.V."/>
            <person name="Gunde-Cimerman N."/>
        </authorList>
    </citation>
    <scope>NUCLEOTIDE SEQUENCE [LARGE SCALE GENOMIC DNA]</scope>
    <source>
        <strain evidence="2 3">EXF-2481</strain>
    </source>
</reference>
<dbReference type="Proteomes" id="UP000030641">
    <property type="component" value="Unassembled WGS sequence"/>
</dbReference>
<feature type="transmembrane region" description="Helical" evidence="1">
    <location>
        <begin position="49"/>
        <end position="71"/>
    </location>
</feature>
<feature type="transmembrane region" description="Helical" evidence="1">
    <location>
        <begin position="12"/>
        <end position="37"/>
    </location>
</feature>
<protein>
    <submittedName>
        <fullName evidence="2">Uncharacterized protein</fullName>
    </submittedName>
</protein>
<keyword evidence="1" id="KW-1133">Transmembrane helix</keyword>
<evidence type="ECO:0000256" key="1">
    <source>
        <dbReference type="SAM" id="Phobius"/>
    </source>
</evidence>
<organism evidence="2 3">
    <name type="scientific">Aureobasidium subglaciale (strain EXF-2481)</name>
    <name type="common">Aureobasidium pullulans var. subglaciale</name>
    <dbReference type="NCBI Taxonomy" id="1043005"/>
    <lineage>
        <taxon>Eukaryota</taxon>
        <taxon>Fungi</taxon>
        <taxon>Dikarya</taxon>
        <taxon>Ascomycota</taxon>
        <taxon>Pezizomycotina</taxon>
        <taxon>Dothideomycetes</taxon>
        <taxon>Dothideomycetidae</taxon>
        <taxon>Dothideales</taxon>
        <taxon>Saccotheciaceae</taxon>
        <taxon>Aureobasidium</taxon>
    </lineage>
</organism>
<keyword evidence="1" id="KW-0472">Membrane</keyword>
<name>A0A074YZG4_AURSE</name>
<dbReference type="HOGENOM" id="CLU_1651812_0_0_1"/>